<evidence type="ECO:0000313" key="3">
    <source>
        <dbReference type="Proteomes" id="UP000008524"/>
    </source>
</evidence>
<accession>Q38CP4</accession>
<proteinExistence type="predicted"/>
<feature type="transmembrane region" description="Helical" evidence="1">
    <location>
        <begin position="64"/>
        <end position="83"/>
    </location>
</feature>
<gene>
    <name evidence="2" type="ORF">Tb09.v1.0910</name>
</gene>
<evidence type="ECO:0000313" key="2">
    <source>
        <dbReference type="EMBL" id="EAN77426.1"/>
    </source>
</evidence>
<evidence type="ECO:0000256" key="1">
    <source>
        <dbReference type="SAM" id="Phobius"/>
    </source>
</evidence>
<dbReference type="RefSeq" id="XP_827756.1">
    <property type="nucleotide sequence ID" value="XM_822663.1"/>
</dbReference>
<dbReference type="Proteomes" id="UP000008524">
    <property type="component" value="Chromosome 9"/>
</dbReference>
<dbReference type="EMBL" id="CM000207">
    <property type="protein sequence ID" value="EAN77426.1"/>
    <property type="molecule type" value="Genomic_DNA"/>
</dbReference>
<organism evidence="2 3">
    <name type="scientific">Trypanosoma brucei brucei (strain 927/4 GUTat10.1)</name>
    <dbReference type="NCBI Taxonomy" id="185431"/>
    <lineage>
        <taxon>Eukaryota</taxon>
        <taxon>Discoba</taxon>
        <taxon>Euglenozoa</taxon>
        <taxon>Kinetoplastea</taxon>
        <taxon>Metakinetoplastina</taxon>
        <taxon>Trypanosomatida</taxon>
        <taxon>Trypanosomatidae</taxon>
        <taxon>Trypanosoma</taxon>
    </lineage>
</organism>
<dbReference type="KEGG" id="tbr:Tb09.v1.0910"/>
<keyword evidence="1" id="KW-1133">Transmembrane helix</keyword>
<feature type="transmembrane region" description="Helical" evidence="1">
    <location>
        <begin position="40"/>
        <end position="58"/>
    </location>
</feature>
<dbReference type="GeneID" id="3661381"/>
<keyword evidence="1" id="KW-0472">Membrane</keyword>
<name>Q38CP4_TRYB2</name>
<keyword evidence="3" id="KW-1185">Reference proteome</keyword>
<dbReference type="InParanoid" id="Q38CP4"/>
<keyword evidence="1" id="KW-0812">Transmembrane</keyword>
<dbReference type="AlphaFoldDB" id="Q38CP4"/>
<reference evidence="2 3" key="1">
    <citation type="journal article" date="2005" name="Science">
        <title>Comparative genomics of trypanosomatid parasitic protozoa.</title>
        <authorList>
            <person name="El-Sayed N.M."/>
            <person name="Myler P.J."/>
            <person name="Blandin G."/>
            <person name="Berriman M."/>
            <person name="Crabtree J."/>
            <person name="Aggarwal G."/>
            <person name="Caler E."/>
            <person name="Renauld H."/>
            <person name="Worthey E.A."/>
            <person name="Hertz-Fowler C."/>
            <person name="Ghedin E."/>
            <person name="Peacock C."/>
            <person name="Bartholomeu D.C."/>
            <person name="Haas B.J."/>
            <person name="Tran A.N."/>
            <person name="Wortman J.R."/>
            <person name="Alsmark U.C."/>
            <person name="Angiuoli S."/>
            <person name="Anupama A."/>
            <person name="Badger J."/>
            <person name="Bringaud F."/>
            <person name="Cadag E."/>
            <person name="Carlton J.M."/>
            <person name="Cerqueira G.C."/>
            <person name="Creasy T."/>
            <person name="Delcher A.L."/>
            <person name="Djikeng A."/>
            <person name="Embley T.M."/>
            <person name="Hauser C."/>
            <person name="Ivens A.C."/>
            <person name="Kummerfeld S.K."/>
            <person name="Pereira-Leal J.B."/>
            <person name="Nilsson D."/>
            <person name="Peterson J."/>
            <person name="Salzberg S.L."/>
            <person name="Shallom J."/>
            <person name="Silva J.C."/>
            <person name="Sundaram J."/>
            <person name="Westenberger S."/>
            <person name="White O."/>
            <person name="Melville S.E."/>
            <person name="Donelson J.E."/>
            <person name="Andersson B."/>
            <person name="Stuart K.D."/>
            <person name="Hall N."/>
        </authorList>
    </citation>
    <scope>NUCLEOTIDE SEQUENCE [LARGE SCALE GENOMIC DNA]</scope>
    <source>
        <strain evidence="2 3">927/4 GUTat10.1</strain>
    </source>
</reference>
<dbReference type="PaxDb" id="5691-EAN77426"/>
<protein>
    <submittedName>
        <fullName evidence="2">Uncharacterized protein</fullName>
    </submittedName>
</protein>
<reference evidence="2 3" key="2">
    <citation type="journal article" date="2005" name="Science">
        <title>The genome of the African trypanosome Trypanosoma brucei.</title>
        <authorList>
            <person name="Berriman M."/>
            <person name="Ghedin E."/>
            <person name="Hertz-Fowler C."/>
            <person name="Blandin G."/>
            <person name="Renauld H."/>
            <person name="Bartholomeu D.C."/>
            <person name="Lennard N.J."/>
            <person name="Caler E."/>
            <person name="Hamlin N.E."/>
            <person name="Haas B."/>
            <person name="Bohme U."/>
            <person name="Hannick L."/>
            <person name="Aslett M.A."/>
            <person name="Shallom J."/>
            <person name="Marcello L."/>
            <person name="Hou L."/>
            <person name="Wickstead B."/>
            <person name="Alsmark U.C."/>
            <person name="Arrowsmith C."/>
            <person name="Atkin R.J."/>
            <person name="Barron A.J."/>
            <person name="Bringaud F."/>
            <person name="Brooks K."/>
            <person name="Carrington M."/>
            <person name="Cherevach I."/>
            <person name="Chillingworth T.J."/>
            <person name="Churcher C."/>
            <person name="Clark L.N."/>
            <person name="Corton C.H."/>
            <person name="Cronin A."/>
            <person name="Davies R.M."/>
            <person name="Doggett J."/>
            <person name="Djikeng A."/>
            <person name="Feldblyum T."/>
            <person name="Field M.C."/>
            <person name="Fraser A."/>
            <person name="Goodhead I."/>
            <person name="Hance Z."/>
            <person name="Harper D."/>
            <person name="Harris B.R."/>
            <person name="Hauser H."/>
            <person name="Hostetler J."/>
            <person name="Ivens A."/>
            <person name="Jagels K."/>
            <person name="Johnson D."/>
            <person name="Johnson J."/>
            <person name="Jones K."/>
            <person name="Kerhornou A.X."/>
            <person name="Koo H."/>
            <person name="Larke N."/>
            <person name="Landfear S."/>
            <person name="Larkin C."/>
            <person name="Leech V."/>
            <person name="Line A."/>
            <person name="Lord A."/>
            <person name="Macleod A."/>
            <person name="Mooney P.J."/>
            <person name="Moule S."/>
            <person name="Martin D.M."/>
            <person name="Morgan G.W."/>
            <person name="Mungall K."/>
            <person name="Norbertczak H."/>
            <person name="Ormond D."/>
            <person name="Pai G."/>
            <person name="Peacock C.S."/>
            <person name="Peterson J."/>
            <person name="Quail M.A."/>
            <person name="Rabbinowitsch E."/>
            <person name="Rajandream M.A."/>
            <person name="Reitter C."/>
            <person name="Salzberg S.L."/>
            <person name="Sanders M."/>
            <person name="Schobel S."/>
            <person name="Sharp S."/>
            <person name="Simmonds M."/>
            <person name="Simpson A.J."/>
            <person name="Tallon L."/>
            <person name="Turner C.M."/>
            <person name="Tait A."/>
            <person name="Tivey A.R."/>
            <person name="Van Aken S."/>
            <person name="Walker D."/>
            <person name="Wanless D."/>
            <person name="Wang S."/>
            <person name="White B."/>
            <person name="White O."/>
            <person name="Whitehead S."/>
            <person name="Woodward J."/>
            <person name="Wortman J."/>
            <person name="Adams M.D."/>
            <person name="Embley T.M."/>
            <person name="Gull K."/>
            <person name="Ullu E."/>
            <person name="Barry J.D."/>
            <person name="Fairlamb A.H."/>
            <person name="Opperdoes F."/>
            <person name="Barrell B.G."/>
            <person name="Donelson J.E."/>
            <person name="Hall N."/>
            <person name="Fraser C.M."/>
            <person name="Melville S.E."/>
            <person name="El-Sayed N.M."/>
        </authorList>
    </citation>
    <scope>NUCLEOTIDE SEQUENCE [LARGE SCALE GENOMIC DNA]</scope>
    <source>
        <strain evidence="2 3">927/4 GUTat10.1</strain>
    </source>
</reference>
<sequence length="99" mass="11769">MHDNDPHRISLLQALNILSLFITRPQLLTMNSFHFSSDTFLYYFHHYCSYYIIIIHIHSQQSPIIIITIIIIIVSIITLSDIYKIYQIVRSLIFHILTH</sequence>